<dbReference type="GO" id="GO:0046872">
    <property type="term" value="F:metal ion binding"/>
    <property type="evidence" value="ECO:0007669"/>
    <property type="project" value="UniProtKB-KW"/>
</dbReference>
<dbReference type="EMBL" id="LGRX02033086">
    <property type="protein sequence ID" value="KAK3243067.1"/>
    <property type="molecule type" value="Genomic_DNA"/>
</dbReference>
<dbReference type="Gene3D" id="3.60.130.10">
    <property type="entry name" value="Clavaminate synthase-like"/>
    <property type="match status" value="1"/>
</dbReference>
<name>A0AAE0EWU3_9CHLO</name>
<evidence type="ECO:0000256" key="2">
    <source>
        <dbReference type="ARBA" id="ARBA00022723"/>
    </source>
</evidence>
<evidence type="ECO:0000256" key="4">
    <source>
        <dbReference type="ARBA" id="ARBA00023002"/>
    </source>
</evidence>
<keyword evidence="3" id="KW-0223">Dioxygenase</keyword>
<dbReference type="GO" id="GO:0016706">
    <property type="term" value="F:2-oxoglutarate-dependent dioxygenase activity"/>
    <property type="evidence" value="ECO:0007669"/>
    <property type="project" value="TreeGrafter"/>
</dbReference>
<evidence type="ECO:0000256" key="1">
    <source>
        <dbReference type="ARBA" id="ARBA00005896"/>
    </source>
</evidence>
<dbReference type="PANTHER" id="PTHR30468:SF1">
    <property type="entry name" value="ALPHA-KETOGLUTARATE-DEPENDENT SULFONATE DIOXYGENASE"/>
    <property type="match status" value="1"/>
</dbReference>
<feature type="domain" description="TauD/TfdA-like" evidence="6">
    <location>
        <begin position="102"/>
        <end position="370"/>
    </location>
</feature>
<reference evidence="7 8" key="1">
    <citation type="journal article" date="2015" name="Genome Biol. Evol.">
        <title>Comparative Genomics of a Bacterivorous Green Alga Reveals Evolutionary Causalities and Consequences of Phago-Mixotrophic Mode of Nutrition.</title>
        <authorList>
            <person name="Burns J.A."/>
            <person name="Paasch A."/>
            <person name="Narechania A."/>
            <person name="Kim E."/>
        </authorList>
    </citation>
    <scope>NUCLEOTIDE SEQUENCE [LARGE SCALE GENOMIC DNA]</scope>
    <source>
        <strain evidence="7 8">PLY_AMNH</strain>
    </source>
</reference>
<evidence type="ECO:0000256" key="3">
    <source>
        <dbReference type="ARBA" id="ARBA00022964"/>
    </source>
</evidence>
<keyword evidence="8" id="KW-1185">Reference proteome</keyword>
<evidence type="ECO:0000256" key="5">
    <source>
        <dbReference type="ARBA" id="ARBA00023004"/>
    </source>
</evidence>
<protein>
    <recommendedName>
        <fullName evidence="6">TauD/TfdA-like domain-containing protein</fullName>
    </recommendedName>
</protein>
<dbReference type="InterPro" id="IPR042098">
    <property type="entry name" value="TauD-like_sf"/>
</dbReference>
<keyword evidence="2" id="KW-0479">Metal-binding</keyword>
<dbReference type="InterPro" id="IPR051323">
    <property type="entry name" value="AtsK-like"/>
</dbReference>
<accession>A0AAE0EWU3</accession>
<dbReference type="GO" id="GO:0005737">
    <property type="term" value="C:cytoplasm"/>
    <property type="evidence" value="ECO:0007669"/>
    <property type="project" value="TreeGrafter"/>
</dbReference>
<keyword evidence="5" id="KW-0408">Iron</keyword>
<dbReference type="AlphaFoldDB" id="A0AAE0EWU3"/>
<evidence type="ECO:0000259" key="6">
    <source>
        <dbReference type="Pfam" id="PF02668"/>
    </source>
</evidence>
<dbReference type="Proteomes" id="UP001190700">
    <property type="component" value="Unassembled WGS sequence"/>
</dbReference>
<comment type="caution">
    <text evidence="7">The sequence shown here is derived from an EMBL/GenBank/DDBJ whole genome shotgun (WGS) entry which is preliminary data.</text>
</comment>
<dbReference type="SUPFAM" id="SSF51197">
    <property type="entry name" value="Clavaminate synthase-like"/>
    <property type="match status" value="1"/>
</dbReference>
<organism evidence="7 8">
    <name type="scientific">Cymbomonas tetramitiformis</name>
    <dbReference type="NCBI Taxonomy" id="36881"/>
    <lineage>
        <taxon>Eukaryota</taxon>
        <taxon>Viridiplantae</taxon>
        <taxon>Chlorophyta</taxon>
        <taxon>Pyramimonadophyceae</taxon>
        <taxon>Pyramimonadales</taxon>
        <taxon>Pyramimonadaceae</taxon>
        <taxon>Cymbomonas</taxon>
    </lineage>
</organism>
<comment type="similarity">
    <text evidence="1">Belongs to the TfdA dioxygenase family.</text>
</comment>
<sequence length="378" mass="43041">MKSPKKVQNTLTRLRTIREEKLTNRKYIRFGIGDFIGVPSIFTSHKHTHTQLQEELFGEIQCYAYLKMQAVTKAARNLFFHRQEVRTLCASANIYQQITVNKVAGALGGEVEGIELHEPLTATLQADLKKALNDHSVLVFRNQSLEPQSHMALAEVFGKIEAHPIVKGLPDYPNVLQIVKEPGAPTRFGEVWHSDNSYLERPTSISILRSLEVPPYGNDTLLTSTYASYDTLSEGMKATLLKLTGVHSAKRAFSVEGHRKENFNEKEGKMAYMVNEILTQETRHPVVCTHPDTGRPALYINSMFTLRFDGWTEEESKPLLDFLFQHIARPEYSCRIVWAPGTVVMWDNQCTQHIALGDNWEHRRIMQRVTVQGPRPSQ</sequence>
<gene>
    <name evidence="7" type="ORF">CYMTET_47261</name>
</gene>
<proteinExistence type="inferred from homology"/>
<dbReference type="Pfam" id="PF02668">
    <property type="entry name" value="TauD"/>
    <property type="match status" value="1"/>
</dbReference>
<dbReference type="InterPro" id="IPR003819">
    <property type="entry name" value="TauD/TfdA-like"/>
</dbReference>
<evidence type="ECO:0000313" key="8">
    <source>
        <dbReference type="Proteomes" id="UP001190700"/>
    </source>
</evidence>
<evidence type="ECO:0000313" key="7">
    <source>
        <dbReference type="EMBL" id="KAK3243067.1"/>
    </source>
</evidence>
<keyword evidence="4" id="KW-0560">Oxidoreductase</keyword>
<dbReference type="PANTHER" id="PTHR30468">
    <property type="entry name" value="ALPHA-KETOGLUTARATE-DEPENDENT SULFONATE DIOXYGENASE"/>
    <property type="match status" value="1"/>
</dbReference>